<dbReference type="EMBL" id="CP049865">
    <property type="protein sequence ID" value="QIK72303.1"/>
    <property type="molecule type" value="Genomic_DNA"/>
</dbReference>
<gene>
    <name evidence="2" type="ORF">G7070_08520</name>
</gene>
<dbReference type="InterPro" id="IPR009003">
    <property type="entry name" value="Peptidase_S1_PA"/>
</dbReference>
<sequence length="458" mass="47888">MRPHLLQFTATAVTVALVASLHLGAPREAPAAEAPPGTTQRVAGQARDLADLGALETAHPTDPDAALAALVDAALTSAPLEAGTPALLDDTPILDNLDAAELMGLLQLARDDGRSAPDVIRQYGAQDATAAAADALATDYPETFVGAELNRADGSNWFGFVGDVPEAALTRIAALPAPSDVTSGLAHSRARLEALALDLTSGLSIASSSWPEFDAQRLVYRVHGGDPALRRAALERARGIAGRAGVALDASIEPGGVTAEDGYARGGMTVKGHNSGKPQGTCTGGFIMKTSTGGRRMSSAGHCGQAMQAGALLRLRAIDGGNSAPVRETISWDNRDGDLALFTLGTFKPMAVFYAKSSLKVSVRGWNRWSAKGTSLCKFGVTTGFTCDVVDRTGFTHMGTGELVKMRQGKSDHGDSGGPWFSGHTAYGIHSGRTLISRDSFYTRLNGFVRHDTYVVLY</sequence>
<name>A0A6G7Y693_9ACTN</name>
<evidence type="ECO:0000313" key="3">
    <source>
        <dbReference type="Proteomes" id="UP000501058"/>
    </source>
</evidence>
<evidence type="ECO:0000256" key="1">
    <source>
        <dbReference type="SAM" id="SignalP"/>
    </source>
</evidence>
<feature type="chain" id="PRO_5026270757" description="Trypsin" evidence="1">
    <location>
        <begin position="32"/>
        <end position="458"/>
    </location>
</feature>
<protein>
    <recommendedName>
        <fullName evidence="4">Trypsin</fullName>
    </recommendedName>
</protein>
<dbReference type="Proteomes" id="UP000501058">
    <property type="component" value="Chromosome"/>
</dbReference>
<keyword evidence="1" id="KW-0732">Signal</keyword>
<dbReference type="AlphaFoldDB" id="A0A6G7Y693"/>
<evidence type="ECO:0000313" key="2">
    <source>
        <dbReference type="EMBL" id="QIK72303.1"/>
    </source>
</evidence>
<proteinExistence type="predicted"/>
<dbReference type="RefSeq" id="WP_166233379.1">
    <property type="nucleotide sequence ID" value="NZ_CP049865.1"/>
</dbReference>
<feature type="signal peptide" evidence="1">
    <location>
        <begin position="1"/>
        <end position="31"/>
    </location>
</feature>
<accession>A0A6G7Y693</accession>
<dbReference type="SUPFAM" id="SSF50494">
    <property type="entry name" value="Trypsin-like serine proteases"/>
    <property type="match status" value="1"/>
</dbReference>
<organism evidence="2 3">
    <name type="scientific">Propioniciclava coleopterorum</name>
    <dbReference type="NCBI Taxonomy" id="2714937"/>
    <lineage>
        <taxon>Bacteria</taxon>
        <taxon>Bacillati</taxon>
        <taxon>Actinomycetota</taxon>
        <taxon>Actinomycetes</taxon>
        <taxon>Propionibacteriales</taxon>
        <taxon>Propionibacteriaceae</taxon>
        <taxon>Propioniciclava</taxon>
    </lineage>
</organism>
<evidence type="ECO:0008006" key="4">
    <source>
        <dbReference type="Google" id="ProtNLM"/>
    </source>
</evidence>
<dbReference type="CDD" id="cd21112">
    <property type="entry name" value="alphaLP-like"/>
    <property type="match status" value="1"/>
</dbReference>
<keyword evidence="3" id="KW-1185">Reference proteome</keyword>
<dbReference type="Gene3D" id="2.40.10.10">
    <property type="entry name" value="Trypsin-like serine proteases"/>
    <property type="match status" value="2"/>
</dbReference>
<reference evidence="2 3" key="1">
    <citation type="submission" date="2020-03" db="EMBL/GenBank/DDBJ databases">
        <title>Propioniciclava sp. nov., isolated from Hydrophilus acuminatus.</title>
        <authorList>
            <person name="Hyun D.-W."/>
            <person name="Bae J.-W."/>
        </authorList>
    </citation>
    <scope>NUCLEOTIDE SEQUENCE [LARGE SCALE GENOMIC DNA]</scope>
    <source>
        <strain evidence="2 3">HDW11</strain>
    </source>
</reference>
<dbReference type="KEGG" id="prv:G7070_08520"/>
<dbReference type="InterPro" id="IPR043504">
    <property type="entry name" value="Peptidase_S1_PA_chymotrypsin"/>
</dbReference>